<protein>
    <submittedName>
        <fullName evidence="1">Uncharacterized protein</fullName>
    </submittedName>
</protein>
<organism evidence="1">
    <name type="scientific">marine sediment metagenome</name>
    <dbReference type="NCBI Taxonomy" id="412755"/>
    <lineage>
        <taxon>unclassified sequences</taxon>
        <taxon>metagenomes</taxon>
        <taxon>ecological metagenomes</taxon>
    </lineage>
</organism>
<dbReference type="AlphaFoldDB" id="A0A0F9JG46"/>
<evidence type="ECO:0000313" key="1">
    <source>
        <dbReference type="EMBL" id="KKL97957.1"/>
    </source>
</evidence>
<name>A0A0F9JG46_9ZZZZ</name>
<feature type="non-terminal residue" evidence="1">
    <location>
        <position position="27"/>
    </location>
</feature>
<reference evidence="1" key="1">
    <citation type="journal article" date="2015" name="Nature">
        <title>Complex archaea that bridge the gap between prokaryotes and eukaryotes.</title>
        <authorList>
            <person name="Spang A."/>
            <person name="Saw J.H."/>
            <person name="Jorgensen S.L."/>
            <person name="Zaremba-Niedzwiedzka K."/>
            <person name="Martijn J."/>
            <person name="Lind A.E."/>
            <person name="van Eijk R."/>
            <person name="Schleper C."/>
            <person name="Guy L."/>
            <person name="Ettema T.J."/>
        </authorList>
    </citation>
    <scope>NUCLEOTIDE SEQUENCE</scope>
</reference>
<sequence>MTKTYSDIKRSTFGPNRIIDGGAIRWT</sequence>
<gene>
    <name evidence="1" type="ORF">LCGC14_1829180</name>
</gene>
<comment type="caution">
    <text evidence="1">The sequence shown here is derived from an EMBL/GenBank/DDBJ whole genome shotgun (WGS) entry which is preliminary data.</text>
</comment>
<accession>A0A0F9JG46</accession>
<proteinExistence type="predicted"/>
<dbReference type="EMBL" id="LAZR01018037">
    <property type="protein sequence ID" value="KKL97957.1"/>
    <property type="molecule type" value="Genomic_DNA"/>
</dbReference>